<dbReference type="PANTHER" id="PTHR43792">
    <property type="entry name" value="GNAT FAMILY, PUTATIVE (AFU_ORTHOLOGUE AFUA_3G00765)-RELATED-RELATED"/>
    <property type="match status" value="1"/>
</dbReference>
<dbReference type="GO" id="GO:0016747">
    <property type="term" value="F:acyltransferase activity, transferring groups other than amino-acyl groups"/>
    <property type="evidence" value="ECO:0007669"/>
    <property type="project" value="InterPro"/>
</dbReference>
<accession>A0A7I8DN92</accession>
<dbReference type="EMBL" id="AP023368">
    <property type="protein sequence ID" value="BCJ97756.1"/>
    <property type="molecule type" value="Genomic_DNA"/>
</dbReference>
<dbReference type="AlphaFoldDB" id="A0A7I8DN92"/>
<sequence>MNIHTKRLLLAPLGPQYLMSTHKYSSDLENTKYMMFLPNTDIEETKNFLEMAHVEWQKPNPAFYEFAILLDSQHIGAISIYINEGNTEGELGWIIGKEYWGNGYVLEAAKEIINFAKNELNIKKFIAHCDSENVASYRVMEKLGMKLESKTKGRRNKASEEEREELSYVLELA</sequence>
<dbReference type="Pfam" id="PF13302">
    <property type="entry name" value="Acetyltransf_3"/>
    <property type="match status" value="1"/>
</dbReference>
<reference evidence="2 3" key="1">
    <citation type="submission" date="2020-08" db="EMBL/GenBank/DDBJ databases">
        <title>Draft genome sequencing of an Anaerocolumna strain isolated from anoxic soil subjected to BSD treatment.</title>
        <authorList>
            <person name="Uek A."/>
            <person name="Tonouchi A."/>
        </authorList>
    </citation>
    <scope>NUCLEOTIDE SEQUENCE [LARGE SCALE GENOMIC DNA]</scope>
    <source>
        <strain evidence="2 3">CTTW</strain>
    </source>
</reference>
<dbReference type="Gene3D" id="3.40.630.30">
    <property type="match status" value="1"/>
</dbReference>
<name>A0A7I8DN92_9FIRM</name>
<gene>
    <name evidence="2" type="ORF">bsdcttw_07970</name>
</gene>
<dbReference type="InterPro" id="IPR051531">
    <property type="entry name" value="N-acetyltransferase"/>
</dbReference>
<proteinExistence type="predicted"/>
<dbReference type="InterPro" id="IPR000182">
    <property type="entry name" value="GNAT_dom"/>
</dbReference>
<evidence type="ECO:0000313" key="3">
    <source>
        <dbReference type="Proteomes" id="UP000515703"/>
    </source>
</evidence>
<dbReference type="PANTHER" id="PTHR43792:SF1">
    <property type="entry name" value="N-ACETYLTRANSFERASE DOMAIN-CONTAINING PROTEIN"/>
    <property type="match status" value="1"/>
</dbReference>
<dbReference type="SUPFAM" id="SSF55729">
    <property type="entry name" value="Acyl-CoA N-acyltransferases (Nat)"/>
    <property type="match status" value="1"/>
</dbReference>
<protein>
    <submittedName>
        <fullName evidence="2">N-acetyltransferase</fullName>
    </submittedName>
</protein>
<keyword evidence="3" id="KW-1185">Reference proteome</keyword>
<dbReference type="KEGG" id="acht:bsdcttw_07970"/>
<dbReference type="Proteomes" id="UP000515703">
    <property type="component" value="Chromosome"/>
</dbReference>
<dbReference type="RefSeq" id="WP_185258152.1">
    <property type="nucleotide sequence ID" value="NZ_AP023368.1"/>
</dbReference>
<feature type="domain" description="N-acetyltransferase" evidence="1">
    <location>
        <begin position="34"/>
        <end position="173"/>
    </location>
</feature>
<reference evidence="2 3" key="2">
    <citation type="submission" date="2020-08" db="EMBL/GenBank/DDBJ databases">
        <authorList>
            <person name="Ueki A."/>
            <person name="Tonouchi A."/>
        </authorList>
    </citation>
    <scope>NUCLEOTIDE SEQUENCE [LARGE SCALE GENOMIC DNA]</scope>
    <source>
        <strain evidence="2 3">CTTW</strain>
    </source>
</reference>
<keyword evidence="2" id="KW-0808">Transferase</keyword>
<evidence type="ECO:0000259" key="1">
    <source>
        <dbReference type="PROSITE" id="PS51186"/>
    </source>
</evidence>
<evidence type="ECO:0000313" key="2">
    <source>
        <dbReference type="EMBL" id="BCJ97756.1"/>
    </source>
</evidence>
<organism evidence="2 3">
    <name type="scientific">Anaerocolumna chitinilytica</name>
    <dbReference type="NCBI Taxonomy" id="1727145"/>
    <lineage>
        <taxon>Bacteria</taxon>
        <taxon>Bacillati</taxon>
        <taxon>Bacillota</taxon>
        <taxon>Clostridia</taxon>
        <taxon>Lachnospirales</taxon>
        <taxon>Lachnospiraceae</taxon>
        <taxon>Anaerocolumna</taxon>
    </lineage>
</organism>
<dbReference type="InterPro" id="IPR016181">
    <property type="entry name" value="Acyl_CoA_acyltransferase"/>
</dbReference>
<dbReference type="PROSITE" id="PS51186">
    <property type="entry name" value="GNAT"/>
    <property type="match status" value="1"/>
</dbReference>